<accession>A0ABY0B0T4</accession>
<organism evidence="1 2">
    <name type="scientific">Rhizobium fabae</name>
    <dbReference type="NCBI Taxonomy" id="573179"/>
    <lineage>
        <taxon>Bacteria</taxon>
        <taxon>Pseudomonadati</taxon>
        <taxon>Pseudomonadota</taxon>
        <taxon>Alphaproteobacteria</taxon>
        <taxon>Hyphomicrobiales</taxon>
        <taxon>Rhizobiaceae</taxon>
        <taxon>Rhizobium/Agrobacterium group</taxon>
        <taxon>Rhizobium</taxon>
    </lineage>
</organism>
<dbReference type="Proteomes" id="UP000272004">
    <property type="component" value="Unassembled WGS sequence"/>
</dbReference>
<evidence type="ECO:0000313" key="1">
    <source>
        <dbReference type="EMBL" id="RUM07314.1"/>
    </source>
</evidence>
<dbReference type="EMBL" id="RJJU01000022">
    <property type="protein sequence ID" value="RUM07314.1"/>
    <property type="molecule type" value="Genomic_DNA"/>
</dbReference>
<proteinExistence type="predicted"/>
<reference evidence="1 2" key="1">
    <citation type="submission" date="2018-11" db="EMBL/GenBank/DDBJ databases">
        <authorList>
            <person name="Huo Y."/>
        </authorList>
    </citation>
    <scope>NUCLEOTIDE SEQUENCE [LARGE SCALE GENOMIC DNA]</scope>
    <source>
        <strain evidence="1 2">CCBAU 33202</strain>
    </source>
</reference>
<name>A0ABY0B0T4_9HYPH</name>
<protein>
    <submittedName>
        <fullName evidence="1">Uncharacterized protein</fullName>
    </submittedName>
</protein>
<evidence type="ECO:0000313" key="2">
    <source>
        <dbReference type="Proteomes" id="UP000272004"/>
    </source>
</evidence>
<comment type="caution">
    <text evidence="1">The sequence shown here is derived from an EMBL/GenBank/DDBJ whole genome shotgun (WGS) entry which is preliminary data.</text>
</comment>
<keyword evidence="2" id="KW-1185">Reference proteome</keyword>
<sequence>MFPTSAACLDGRDLFEPRQRASPASGSRLPTLGIIWAAIDLVQREDEPPVVQSLGAMNEGTKDFKQNRRIDLRRPEPAPFVGVTLAKPLLAVRNKGRVRWKYEVTLLLPERMTILPRWPGERGAADAAAGSLHQ</sequence>
<gene>
    <name evidence="1" type="ORF">EFB14_30065</name>
</gene>